<dbReference type="PANTHER" id="PTHR35798">
    <property type="entry name" value="CELL DIVISION PROTEIN SEPF"/>
    <property type="match status" value="1"/>
</dbReference>
<dbReference type="InterPro" id="IPR023052">
    <property type="entry name" value="Cell_div_SepF"/>
</dbReference>
<evidence type="ECO:0000256" key="1">
    <source>
        <dbReference type="ARBA" id="ARBA00022618"/>
    </source>
</evidence>
<evidence type="ECO:0000256" key="4">
    <source>
        <dbReference type="ARBA" id="ARBA00044936"/>
    </source>
</evidence>
<dbReference type="EMBL" id="CADCWO010000263">
    <property type="protein sequence ID" value="CAA9590403.1"/>
    <property type="molecule type" value="Genomic_DNA"/>
</dbReference>
<organism evidence="5">
    <name type="scientific">uncultured Synechococcales cyanobacterium</name>
    <dbReference type="NCBI Taxonomy" id="1936017"/>
    <lineage>
        <taxon>Bacteria</taxon>
        <taxon>Bacillati</taxon>
        <taxon>Cyanobacteriota</taxon>
        <taxon>Cyanophyceae</taxon>
        <taxon>Synechococcales</taxon>
        <taxon>environmental samples</taxon>
    </lineage>
</organism>
<dbReference type="InterPro" id="IPR007561">
    <property type="entry name" value="Cell_div_SepF/SepF-rel"/>
</dbReference>
<dbReference type="GO" id="GO:0000917">
    <property type="term" value="P:division septum assembly"/>
    <property type="evidence" value="ECO:0007669"/>
    <property type="project" value="UniProtKB-KW"/>
</dbReference>
<dbReference type="AlphaFoldDB" id="A0A6J4VWC5"/>
<evidence type="ECO:0000256" key="2">
    <source>
        <dbReference type="ARBA" id="ARBA00023210"/>
    </source>
</evidence>
<evidence type="ECO:0000256" key="3">
    <source>
        <dbReference type="ARBA" id="ARBA00023306"/>
    </source>
</evidence>
<accession>A0A6J4VWC5</accession>
<evidence type="ECO:0000313" key="5">
    <source>
        <dbReference type="EMBL" id="CAA9590403.1"/>
    </source>
</evidence>
<dbReference type="Gene3D" id="3.30.110.150">
    <property type="entry name" value="SepF-like protein"/>
    <property type="match status" value="1"/>
</dbReference>
<comment type="function">
    <text evidence="4">Cell division protein that is part of the divisome complex and is recruited early to the Z-ring. Probably stimulates Z-ring formation, perhaps through the cross-linking of FtsZ protofilaments. Its function overlaps with FtsA.</text>
</comment>
<protein>
    <recommendedName>
        <fullName evidence="6">Cell division protein SepF</fullName>
    </recommendedName>
</protein>
<dbReference type="PANTHER" id="PTHR35798:SF1">
    <property type="entry name" value="CELL DIVISION PROTEIN SEPF"/>
    <property type="match status" value="1"/>
</dbReference>
<keyword evidence="1" id="KW-0132">Cell division</keyword>
<gene>
    <name evidence="5" type="ORF">AVDCRST_MAG81-5071</name>
</gene>
<keyword evidence="3" id="KW-0131">Cell cycle</keyword>
<name>A0A6J4VWC5_9CYAN</name>
<reference evidence="5" key="1">
    <citation type="submission" date="2020-02" db="EMBL/GenBank/DDBJ databases">
        <authorList>
            <person name="Meier V. D."/>
        </authorList>
    </citation>
    <scope>NUCLEOTIDE SEQUENCE</scope>
    <source>
        <strain evidence="5">AVDCRST_MAG81</strain>
    </source>
</reference>
<proteinExistence type="predicted"/>
<evidence type="ECO:0008006" key="6">
    <source>
        <dbReference type="Google" id="ProtNLM"/>
    </source>
</evidence>
<sequence>MDNIIPLLRAASTSYEVMVLEPTSYSTTTQAVTALRANKVLILKLDRLDKEQAQRMLDFICGSAYAISSQLAKISDAVFLFVPHGMQLQDRLKGEHSSA</sequence>
<dbReference type="InterPro" id="IPR038594">
    <property type="entry name" value="SepF-like_sf"/>
</dbReference>
<keyword evidence="2" id="KW-0717">Septation</keyword>
<dbReference type="Pfam" id="PF04472">
    <property type="entry name" value="SepF"/>
    <property type="match status" value="1"/>
</dbReference>